<reference evidence="1 2" key="1">
    <citation type="submission" date="2018-01" db="EMBL/GenBank/DDBJ databases">
        <title>Species boundaries and ecological features among Paraburkholderia terrae DSMZ17804T, P. hospita DSMZ17164T and P. caribensis DSMZ13236T.</title>
        <authorList>
            <person name="Pratama A.A."/>
        </authorList>
    </citation>
    <scope>NUCLEOTIDE SEQUENCE [LARGE SCALE GENOMIC DNA]</scope>
    <source>
        <strain evidence="1 2">DSM 17164</strain>
    </source>
</reference>
<organism evidence="1 2">
    <name type="scientific">Paraburkholderia hospita</name>
    <dbReference type="NCBI Taxonomy" id="169430"/>
    <lineage>
        <taxon>Bacteria</taxon>
        <taxon>Pseudomonadati</taxon>
        <taxon>Pseudomonadota</taxon>
        <taxon>Betaproteobacteria</taxon>
        <taxon>Burkholderiales</taxon>
        <taxon>Burkholderiaceae</taxon>
        <taxon>Paraburkholderia</taxon>
    </lineage>
</organism>
<sequence>MDDAKFDVVSGASLSLTGSSDYVILESGSGSATVTGNNNTISGGASVSASISGTGNSVTVGASSTVGDSGDGNTITLGANGRLIGNGNGSTVYATQGGDSLELWGNGDMVYANGDTINLAGVSATVRGNNNQIIGGAWGGHTLNLEGSGNAITLDDASMEIVTSSGSLTENMDGTILLKGGVVPGGATLTGGVLSVQLGNGNVATRSGVSSGTQIEYIDASGAATWSTLTDTNLVRVGGNMYQVTAGVKATMSNSILDVLSGASLNLNGSSDYVILESGSGSATVTGNNNTVSGGASVSASISGTGNSVTVGASSTVGDSGDGNTITLGANGRLIGNGNGSTVYATQGGDSLELWGNGDMVYANGDTINLAGVSATVRGNNNQIIGGAWGGHTLNLEGSGNAITLDDASMEIVTSSGSLTENMDGTILLKGGVVPGGATLTGGVLSVQLGNGNVATRSGVSSGTQIEYIDASGAATWSTLTDTNLVRVGGNMYQVTAGVKATMSNSILDVLSGASLNLNGSSDYVILESGSGSATVTGNNNTVSGGASVSASISGTGNSVTVGASSTVGDSGDGNTITLGANGRLIENGNGSTVYATQGGDSLELWGNADMVYANGDTINLAGVSATVRGNNNQIIGGAWGGHTLNLEGSGNAITLDDASMEIVTSSGSLTENMDGTILLKGGVVPGGATLTGGVLSVQLGNGNVATRSGVSSGTQIEYIDASGAATWTTLRDTGLMLGVSTAFANAGTEQGSANQLVSAMAAYGVESSTGFAPLATYSLTDSPQNVLGVSHH</sequence>
<evidence type="ECO:0000313" key="2">
    <source>
        <dbReference type="Proteomes" id="UP000236649"/>
    </source>
</evidence>
<dbReference type="KEGG" id="phs:C2L64_10775"/>
<gene>
    <name evidence="1" type="ORF">C2L64_10775</name>
</gene>
<dbReference type="EMBL" id="CP026105">
    <property type="protein sequence ID" value="AUT68751.1"/>
    <property type="molecule type" value="Genomic_DNA"/>
</dbReference>
<accession>A0AAN1J7C7</accession>
<protein>
    <recommendedName>
        <fullName evidence="3">Autotransporter passenger strand-loop-strand repeat-containing protein</fullName>
    </recommendedName>
</protein>
<dbReference type="Proteomes" id="UP000236649">
    <property type="component" value="Chromosome 1"/>
</dbReference>
<evidence type="ECO:0000313" key="1">
    <source>
        <dbReference type="EMBL" id="AUT68751.1"/>
    </source>
</evidence>
<proteinExistence type="predicted"/>
<evidence type="ECO:0008006" key="3">
    <source>
        <dbReference type="Google" id="ProtNLM"/>
    </source>
</evidence>
<name>A0AAN1J7C7_9BURK</name>
<dbReference type="AlphaFoldDB" id="A0AAN1J7C7"/>